<keyword evidence="3" id="KW-1185">Reference proteome</keyword>
<evidence type="ECO:0000313" key="3">
    <source>
        <dbReference type="Proteomes" id="UP001333818"/>
    </source>
</evidence>
<keyword evidence="2" id="KW-0548">Nucleotidyltransferase</keyword>
<dbReference type="EMBL" id="JAZBJZ010000021">
    <property type="protein sequence ID" value="MEE3716577.1"/>
    <property type="molecule type" value="Genomic_DNA"/>
</dbReference>
<keyword evidence="2" id="KW-0808">Transferase</keyword>
<dbReference type="Pfam" id="PF01909">
    <property type="entry name" value="NTP_transf_2"/>
    <property type="match status" value="1"/>
</dbReference>
<dbReference type="PANTHER" id="PTHR33933">
    <property type="entry name" value="NUCLEOTIDYLTRANSFERASE"/>
    <property type="match status" value="1"/>
</dbReference>
<gene>
    <name evidence="2" type="ORF">V2H45_07460</name>
</gene>
<dbReference type="PANTHER" id="PTHR33933:SF1">
    <property type="entry name" value="PROTEIN ADENYLYLTRANSFERASE MNTA-RELATED"/>
    <property type="match status" value="1"/>
</dbReference>
<sequence length="110" mass="12615">MISHCQIQAFSEQIAEHFQPEQIILFGSYAYGHPTEDSDVDLLVVLAFEGMSVDKAIEIRRRLKPNFPLDLIARTSKQIQQRLDMGDFFIQDILQKGRILYEANYARVGG</sequence>
<dbReference type="AlphaFoldDB" id="A0AAW9PS15"/>
<comment type="caution">
    <text evidence="2">The sequence shown here is derived from an EMBL/GenBank/DDBJ whole genome shotgun (WGS) entry which is preliminary data.</text>
</comment>
<dbReference type="CDD" id="cd05403">
    <property type="entry name" value="NT_KNTase_like"/>
    <property type="match status" value="1"/>
</dbReference>
<proteinExistence type="predicted"/>
<dbReference type="InterPro" id="IPR002934">
    <property type="entry name" value="Polymerase_NTP_transf_dom"/>
</dbReference>
<dbReference type="EC" id="2.7.7.-" evidence="2"/>
<dbReference type="InterPro" id="IPR052548">
    <property type="entry name" value="Type_VII_TA_antitoxin"/>
</dbReference>
<dbReference type="GO" id="GO:0016779">
    <property type="term" value="F:nucleotidyltransferase activity"/>
    <property type="evidence" value="ECO:0007669"/>
    <property type="project" value="UniProtKB-KW"/>
</dbReference>
<organism evidence="2 3">
    <name type="scientific">Tumidithrix elongata BACA0141</name>
    <dbReference type="NCBI Taxonomy" id="2716417"/>
    <lineage>
        <taxon>Bacteria</taxon>
        <taxon>Bacillati</taxon>
        <taxon>Cyanobacteriota</taxon>
        <taxon>Cyanophyceae</taxon>
        <taxon>Pseudanabaenales</taxon>
        <taxon>Pseudanabaenaceae</taxon>
        <taxon>Tumidithrix</taxon>
        <taxon>Tumidithrix elongata</taxon>
    </lineage>
</organism>
<evidence type="ECO:0000313" key="2">
    <source>
        <dbReference type="EMBL" id="MEE3716577.1"/>
    </source>
</evidence>
<accession>A0AAW9PS15</accession>
<feature type="domain" description="Polymerase nucleotidyl transferase" evidence="1">
    <location>
        <begin position="9"/>
        <end position="99"/>
    </location>
</feature>
<reference evidence="2" key="1">
    <citation type="submission" date="2024-01" db="EMBL/GenBank/DDBJ databases">
        <title>Bank of Algae and Cyanobacteria of the Azores (BACA) strain genomes.</title>
        <authorList>
            <person name="Luz R."/>
            <person name="Cordeiro R."/>
            <person name="Fonseca A."/>
            <person name="Goncalves V."/>
        </authorList>
    </citation>
    <scope>NUCLEOTIDE SEQUENCE</scope>
    <source>
        <strain evidence="2">BACA0141</strain>
    </source>
</reference>
<protein>
    <submittedName>
        <fullName evidence="2">Nucleotidyltransferase domain-containing protein</fullName>
        <ecNumber evidence="2">2.7.7.-</ecNumber>
    </submittedName>
</protein>
<dbReference type="InterPro" id="IPR043519">
    <property type="entry name" value="NT_sf"/>
</dbReference>
<name>A0AAW9PS15_9CYAN</name>
<dbReference type="RefSeq" id="WP_330483005.1">
    <property type="nucleotide sequence ID" value="NZ_JAZBJZ010000021.1"/>
</dbReference>
<dbReference type="Gene3D" id="3.30.460.10">
    <property type="entry name" value="Beta Polymerase, domain 2"/>
    <property type="match status" value="1"/>
</dbReference>
<dbReference type="SUPFAM" id="SSF81301">
    <property type="entry name" value="Nucleotidyltransferase"/>
    <property type="match status" value="1"/>
</dbReference>
<evidence type="ECO:0000259" key="1">
    <source>
        <dbReference type="Pfam" id="PF01909"/>
    </source>
</evidence>
<dbReference type="Proteomes" id="UP001333818">
    <property type="component" value="Unassembled WGS sequence"/>
</dbReference>